<sequence>MSASSPFSSSSSSSLGSSPVQSLLFSHSNNNRQDRRFSTGTETPAIDRRELNHNRFLRLAVI</sequence>
<feature type="non-terminal residue" evidence="2">
    <location>
        <position position="1"/>
    </location>
</feature>
<gene>
    <name evidence="2" type="ORF">EJB05_51122</name>
</gene>
<feature type="compositionally biased region" description="Low complexity" evidence="1">
    <location>
        <begin position="1"/>
        <end position="18"/>
    </location>
</feature>
<evidence type="ECO:0000313" key="2">
    <source>
        <dbReference type="EMBL" id="TVU03360.1"/>
    </source>
</evidence>
<comment type="caution">
    <text evidence="2">The sequence shown here is derived from an EMBL/GenBank/DDBJ whole genome shotgun (WGS) entry which is preliminary data.</text>
</comment>
<proteinExistence type="predicted"/>
<reference evidence="2 3" key="1">
    <citation type="journal article" date="2019" name="Sci. Rep.">
        <title>A high-quality genome of Eragrostis curvula grass provides insights into Poaceae evolution and supports new strategies to enhance forage quality.</title>
        <authorList>
            <person name="Carballo J."/>
            <person name="Santos B.A.C.M."/>
            <person name="Zappacosta D."/>
            <person name="Garbus I."/>
            <person name="Selva J.P."/>
            <person name="Gallo C.A."/>
            <person name="Diaz A."/>
            <person name="Albertini E."/>
            <person name="Caccamo M."/>
            <person name="Echenique V."/>
        </authorList>
    </citation>
    <scope>NUCLEOTIDE SEQUENCE [LARGE SCALE GENOMIC DNA]</scope>
    <source>
        <strain evidence="3">cv. Victoria</strain>
        <tissue evidence="2">Leaf</tissue>
    </source>
</reference>
<dbReference type="AlphaFoldDB" id="A0A5J9SWI9"/>
<keyword evidence="3" id="KW-1185">Reference proteome</keyword>
<evidence type="ECO:0000256" key="1">
    <source>
        <dbReference type="SAM" id="MobiDB-lite"/>
    </source>
</evidence>
<dbReference type="Gramene" id="TVU03360">
    <property type="protein sequence ID" value="TVU03360"/>
    <property type="gene ID" value="EJB05_51122"/>
</dbReference>
<name>A0A5J9SWI9_9POAL</name>
<evidence type="ECO:0000313" key="3">
    <source>
        <dbReference type="Proteomes" id="UP000324897"/>
    </source>
</evidence>
<accession>A0A5J9SWI9</accession>
<dbReference type="Proteomes" id="UP000324897">
    <property type="component" value="Unassembled WGS sequence"/>
</dbReference>
<feature type="compositionally biased region" description="Polar residues" evidence="1">
    <location>
        <begin position="19"/>
        <end position="31"/>
    </location>
</feature>
<organism evidence="2 3">
    <name type="scientific">Eragrostis curvula</name>
    <name type="common">weeping love grass</name>
    <dbReference type="NCBI Taxonomy" id="38414"/>
    <lineage>
        <taxon>Eukaryota</taxon>
        <taxon>Viridiplantae</taxon>
        <taxon>Streptophyta</taxon>
        <taxon>Embryophyta</taxon>
        <taxon>Tracheophyta</taxon>
        <taxon>Spermatophyta</taxon>
        <taxon>Magnoliopsida</taxon>
        <taxon>Liliopsida</taxon>
        <taxon>Poales</taxon>
        <taxon>Poaceae</taxon>
        <taxon>PACMAD clade</taxon>
        <taxon>Chloridoideae</taxon>
        <taxon>Eragrostideae</taxon>
        <taxon>Eragrostidinae</taxon>
        <taxon>Eragrostis</taxon>
    </lineage>
</organism>
<feature type="region of interest" description="Disordered" evidence="1">
    <location>
        <begin position="1"/>
        <end position="46"/>
    </location>
</feature>
<protein>
    <submittedName>
        <fullName evidence="2">Uncharacterized protein</fullName>
    </submittedName>
</protein>
<dbReference type="EMBL" id="RWGY01000191">
    <property type="protein sequence ID" value="TVU03360.1"/>
    <property type="molecule type" value="Genomic_DNA"/>
</dbReference>